<keyword evidence="1" id="KW-0812">Transmembrane</keyword>
<feature type="transmembrane region" description="Helical" evidence="1">
    <location>
        <begin position="12"/>
        <end position="35"/>
    </location>
</feature>
<comment type="caution">
    <text evidence="2">The sequence shown here is derived from an EMBL/GenBank/DDBJ whole genome shotgun (WGS) entry which is preliminary data.</text>
</comment>
<dbReference type="EMBL" id="JBHSNF010000001">
    <property type="protein sequence ID" value="MFC5524471.1"/>
    <property type="molecule type" value="Genomic_DNA"/>
</dbReference>
<name>A0ABW0QIP4_9GAMM</name>
<dbReference type="RefSeq" id="WP_377316700.1">
    <property type="nucleotide sequence ID" value="NZ_JBHSNF010000001.1"/>
</dbReference>
<keyword evidence="3" id="KW-1185">Reference proteome</keyword>
<evidence type="ECO:0008006" key="4">
    <source>
        <dbReference type="Google" id="ProtNLM"/>
    </source>
</evidence>
<reference evidence="3" key="1">
    <citation type="journal article" date="2019" name="Int. J. Syst. Evol. Microbiol.">
        <title>The Global Catalogue of Microorganisms (GCM) 10K type strain sequencing project: providing services to taxonomists for standard genome sequencing and annotation.</title>
        <authorList>
            <consortium name="The Broad Institute Genomics Platform"/>
            <consortium name="The Broad Institute Genome Sequencing Center for Infectious Disease"/>
            <person name="Wu L."/>
            <person name="Ma J."/>
        </authorList>
    </citation>
    <scope>NUCLEOTIDE SEQUENCE [LARGE SCALE GENOMIC DNA]</scope>
    <source>
        <strain evidence="3">CGMCC 1.16619</strain>
    </source>
</reference>
<organism evidence="2 3">
    <name type="scientific">Rhodanobacter ginsengisoli</name>
    <dbReference type="NCBI Taxonomy" id="418646"/>
    <lineage>
        <taxon>Bacteria</taxon>
        <taxon>Pseudomonadati</taxon>
        <taxon>Pseudomonadota</taxon>
        <taxon>Gammaproteobacteria</taxon>
        <taxon>Lysobacterales</taxon>
        <taxon>Rhodanobacteraceae</taxon>
        <taxon>Rhodanobacter</taxon>
    </lineage>
</organism>
<accession>A0ABW0QIP4</accession>
<keyword evidence="1" id="KW-1133">Transmembrane helix</keyword>
<gene>
    <name evidence="2" type="ORF">ACFPPA_01815</name>
</gene>
<dbReference type="Proteomes" id="UP001596114">
    <property type="component" value="Unassembled WGS sequence"/>
</dbReference>
<feature type="transmembrane region" description="Helical" evidence="1">
    <location>
        <begin position="74"/>
        <end position="94"/>
    </location>
</feature>
<sequence length="199" mass="22244">MSVPPAMPVARSSFINVLGWIFICLAGFTTLIGLLQNLMLQLVFLPTMQQPLATQPLPPDMPAPTGWMLAHMVWFFRGFLLLSIITLTAAIGLLRRREWARRLFIGLMAFAIAYQLFGLVFQWWFMGSMQRVMALPANAPAQFASGMHGFMLAMQVFGAIMAIGFSVLFGWIIKRLRSAPIRREFHPARTPSTVSGAPE</sequence>
<protein>
    <recommendedName>
        <fullName evidence="4">DUF4149 domain-containing protein</fullName>
    </recommendedName>
</protein>
<evidence type="ECO:0000313" key="3">
    <source>
        <dbReference type="Proteomes" id="UP001596114"/>
    </source>
</evidence>
<evidence type="ECO:0000313" key="2">
    <source>
        <dbReference type="EMBL" id="MFC5524471.1"/>
    </source>
</evidence>
<proteinExistence type="predicted"/>
<feature type="transmembrane region" description="Helical" evidence="1">
    <location>
        <begin position="103"/>
        <end position="125"/>
    </location>
</feature>
<keyword evidence="1" id="KW-0472">Membrane</keyword>
<feature type="transmembrane region" description="Helical" evidence="1">
    <location>
        <begin position="150"/>
        <end position="173"/>
    </location>
</feature>
<evidence type="ECO:0000256" key="1">
    <source>
        <dbReference type="SAM" id="Phobius"/>
    </source>
</evidence>